<dbReference type="InterPro" id="IPR001781">
    <property type="entry name" value="Znf_LIM"/>
</dbReference>
<dbReference type="GO" id="GO:0005925">
    <property type="term" value="C:focal adhesion"/>
    <property type="evidence" value="ECO:0007669"/>
    <property type="project" value="TreeGrafter"/>
</dbReference>
<evidence type="ECO:0000256" key="4">
    <source>
        <dbReference type="ARBA" id="ARBA00023038"/>
    </source>
</evidence>
<gene>
    <name evidence="8" type="ORF">FBUS_01913</name>
</gene>
<dbReference type="GO" id="GO:1900026">
    <property type="term" value="P:positive regulation of substrate adhesion-dependent cell spreading"/>
    <property type="evidence" value="ECO:0007669"/>
    <property type="project" value="TreeGrafter"/>
</dbReference>
<dbReference type="SUPFAM" id="SSF57716">
    <property type="entry name" value="Glucocorticoid receptor-like (DNA-binding domain)"/>
    <property type="match status" value="4"/>
</dbReference>
<feature type="compositionally biased region" description="Pro residues" evidence="6">
    <location>
        <begin position="61"/>
        <end position="70"/>
    </location>
</feature>
<dbReference type="Proteomes" id="UP000728185">
    <property type="component" value="Unassembled WGS sequence"/>
</dbReference>
<feature type="compositionally biased region" description="Polar residues" evidence="6">
    <location>
        <begin position="101"/>
        <end position="110"/>
    </location>
</feature>
<protein>
    <submittedName>
        <fullName evidence="8">LIM domain-containing protein unc-97</fullName>
    </submittedName>
</protein>
<dbReference type="GO" id="GO:0046872">
    <property type="term" value="F:metal ion binding"/>
    <property type="evidence" value="ECO:0007669"/>
    <property type="project" value="UniProtKB-KW"/>
</dbReference>
<keyword evidence="9" id="KW-1185">Reference proteome</keyword>
<keyword evidence="2" id="KW-0677">Repeat</keyword>
<name>A0A8E0RQF5_9TREM</name>
<organism evidence="8 9">
    <name type="scientific">Fasciolopsis buskii</name>
    <dbReference type="NCBI Taxonomy" id="27845"/>
    <lineage>
        <taxon>Eukaryota</taxon>
        <taxon>Metazoa</taxon>
        <taxon>Spiralia</taxon>
        <taxon>Lophotrochozoa</taxon>
        <taxon>Platyhelminthes</taxon>
        <taxon>Trematoda</taxon>
        <taxon>Digenea</taxon>
        <taxon>Plagiorchiida</taxon>
        <taxon>Echinostomata</taxon>
        <taxon>Echinostomatoidea</taxon>
        <taxon>Fasciolidae</taxon>
        <taxon>Fasciolopsis</taxon>
    </lineage>
</organism>
<dbReference type="FunFam" id="2.10.110.10:FF:000017">
    <property type="entry name" value="Lim and senescent cell antigen-like-containing"/>
    <property type="match status" value="1"/>
</dbReference>
<accession>A0A8E0RQF5</accession>
<dbReference type="GO" id="GO:0005911">
    <property type="term" value="C:cell-cell junction"/>
    <property type="evidence" value="ECO:0007669"/>
    <property type="project" value="TreeGrafter"/>
</dbReference>
<evidence type="ECO:0000313" key="8">
    <source>
        <dbReference type="EMBL" id="KAA0188702.1"/>
    </source>
</evidence>
<evidence type="ECO:0000256" key="2">
    <source>
        <dbReference type="ARBA" id="ARBA00022737"/>
    </source>
</evidence>
<dbReference type="Gene3D" id="2.10.110.10">
    <property type="entry name" value="Cysteine Rich Protein"/>
    <property type="match status" value="5"/>
</dbReference>
<feature type="domain" description="LIM zinc-binding" evidence="7">
    <location>
        <begin position="131"/>
        <end position="192"/>
    </location>
</feature>
<evidence type="ECO:0000256" key="5">
    <source>
        <dbReference type="PROSITE-ProRule" id="PRU00125"/>
    </source>
</evidence>
<dbReference type="PANTHER" id="PTHR24210">
    <property type="entry name" value="LIM DOMAIN-CONTAINING PROTEIN"/>
    <property type="match status" value="1"/>
</dbReference>
<dbReference type="FunFam" id="2.10.110.10:FF:000009">
    <property type="entry name" value="Paxillin isoform 1"/>
    <property type="match status" value="1"/>
</dbReference>
<feature type="domain" description="LIM zinc-binding" evidence="7">
    <location>
        <begin position="256"/>
        <end position="314"/>
    </location>
</feature>
<dbReference type="SMART" id="SM00132">
    <property type="entry name" value="LIM"/>
    <property type="match status" value="5"/>
</dbReference>
<dbReference type="Pfam" id="PF00412">
    <property type="entry name" value="LIM"/>
    <property type="match status" value="5"/>
</dbReference>
<reference evidence="8" key="1">
    <citation type="submission" date="2019-05" db="EMBL/GenBank/DDBJ databases">
        <title>Annotation for the trematode Fasciolopsis buski.</title>
        <authorList>
            <person name="Choi Y.-J."/>
        </authorList>
    </citation>
    <scope>NUCLEOTIDE SEQUENCE</scope>
    <source>
        <strain evidence="8">HT</strain>
        <tissue evidence="8">Whole worm</tissue>
    </source>
</reference>
<dbReference type="CDD" id="cd09331">
    <property type="entry name" value="LIM1_PINCH"/>
    <property type="match status" value="1"/>
</dbReference>
<dbReference type="InterPro" id="IPR017351">
    <property type="entry name" value="PINCH-1-4-like"/>
</dbReference>
<evidence type="ECO:0000256" key="6">
    <source>
        <dbReference type="SAM" id="MobiDB-lite"/>
    </source>
</evidence>
<evidence type="ECO:0000259" key="7">
    <source>
        <dbReference type="PROSITE" id="PS50023"/>
    </source>
</evidence>
<keyword evidence="1 5" id="KW-0479">Metal-binding</keyword>
<dbReference type="PROSITE" id="PS50023">
    <property type="entry name" value="LIM_DOMAIN_2"/>
    <property type="match status" value="4"/>
</dbReference>
<proteinExistence type="predicted"/>
<feature type="domain" description="LIM zinc-binding" evidence="7">
    <location>
        <begin position="315"/>
        <end position="374"/>
    </location>
</feature>
<dbReference type="GO" id="GO:0005737">
    <property type="term" value="C:cytoplasm"/>
    <property type="evidence" value="ECO:0007669"/>
    <property type="project" value="TreeGrafter"/>
</dbReference>
<dbReference type="PANTHER" id="PTHR24210:SF0">
    <property type="entry name" value="LIM DOMAIN-CONTAINING PROTEIN"/>
    <property type="match status" value="1"/>
</dbReference>
<keyword evidence="3 5" id="KW-0862">Zinc</keyword>
<dbReference type="GO" id="GO:0098609">
    <property type="term" value="P:cell-cell adhesion"/>
    <property type="evidence" value="ECO:0007669"/>
    <property type="project" value="TreeGrafter"/>
</dbReference>
<sequence>MRHAKTVSYQLACDNPIPGPTKTFQLCPIEIGSSTSHLLHRRLTMNQTAQQQEQKRKKAKMPPPPPPPPNQSLSHQIHQHQNKQHQIEQRHQRQQKQEQQPNQVLHQQSQLNPDEIVDKCKPSSNENEVELLCAHCEGSFKPDEDIVASRDKFYHQTCFACAQCFRPLSHTEFYEYEGRRYCKYDFQMLFAPFCSKCGEFIMSRVIKAMGRSWHPQCLVCDRCGTQLGSTSLQKIRGRPYCKSCFIEVAQHEMGKQICQTCRCPISNAELIRFKGDPYHPHHFQCARCDSELGPDARQRDGDLYCLRCFDKMGIPICSACRRPIEGRIVWALGRTWHVEHFVCHHCEFPFMGGRFYEWRGHAYCLTHYQSRIGNICHICNRAVTGVLARFTNKAYCPIHFTCSVCDIQLNEKSKLYEMDLKPVCKDCYERLPTHWKRRLAKLHLAETPK</sequence>
<dbReference type="CDD" id="cd09334">
    <property type="entry name" value="LIM4_PINCH"/>
    <property type="match status" value="1"/>
</dbReference>
<dbReference type="EMBL" id="LUCM01008256">
    <property type="protein sequence ID" value="KAA0188702.1"/>
    <property type="molecule type" value="Genomic_DNA"/>
</dbReference>
<dbReference type="PROSITE" id="PS00478">
    <property type="entry name" value="LIM_DOMAIN_1"/>
    <property type="match status" value="2"/>
</dbReference>
<evidence type="ECO:0000256" key="3">
    <source>
        <dbReference type="ARBA" id="ARBA00022833"/>
    </source>
</evidence>
<dbReference type="GO" id="GO:0045216">
    <property type="term" value="P:cell-cell junction organization"/>
    <property type="evidence" value="ECO:0007669"/>
    <property type="project" value="TreeGrafter"/>
</dbReference>
<dbReference type="GO" id="GO:2001046">
    <property type="term" value="P:positive regulation of integrin-mediated signaling pathway"/>
    <property type="evidence" value="ECO:0007669"/>
    <property type="project" value="TreeGrafter"/>
</dbReference>
<dbReference type="InterPro" id="IPR047944">
    <property type="entry name" value="LIMS1/2-like_LIM1"/>
</dbReference>
<evidence type="ECO:0000313" key="9">
    <source>
        <dbReference type="Proteomes" id="UP000728185"/>
    </source>
</evidence>
<feature type="region of interest" description="Disordered" evidence="6">
    <location>
        <begin position="46"/>
        <end position="110"/>
    </location>
</feature>
<dbReference type="AlphaFoldDB" id="A0A8E0RQF5"/>
<feature type="domain" description="LIM zinc-binding" evidence="7">
    <location>
        <begin position="193"/>
        <end position="251"/>
    </location>
</feature>
<dbReference type="OrthoDB" id="20689at2759"/>
<evidence type="ECO:0000256" key="1">
    <source>
        <dbReference type="ARBA" id="ARBA00022723"/>
    </source>
</evidence>
<keyword evidence="4 5" id="KW-0440">LIM domain</keyword>
<comment type="caution">
    <text evidence="8">The sequence shown here is derived from an EMBL/GenBank/DDBJ whole genome shotgun (WGS) entry which is preliminary data.</text>
</comment>